<accession>A0A1A9W9C0</accession>
<dbReference type="PRINTS" id="PR00837">
    <property type="entry name" value="V5TPXLIKE"/>
</dbReference>
<dbReference type="InterPro" id="IPR002413">
    <property type="entry name" value="V5_allergen-like"/>
</dbReference>
<feature type="signal peptide" evidence="5">
    <location>
        <begin position="1"/>
        <end position="17"/>
    </location>
</feature>
<organism evidence="7 8">
    <name type="scientific">Glossina brevipalpis</name>
    <dbReference type="NCBI Taxonomy" id="37001"/>
    <lineage>
        <taxon>Eukaryota</taxon>
        <taxon>Metazoa</taxon>
        <taxon>Ecdysozoa</taxon>
        <taxon>Arthropoda</taxon>
        <taxon>Hexapoda</taxon>
        <taxon>Insecta</taxon>
        <taxon>Pterygota</taxon>
        <taxon>Neoptera</taxon>
        <taxon>Endopterygota</taxon>
        <taxon>Diptera</taxon>
        <taxon>Brachycera</taxon>
        <taxon>Muscomorpha</taxon>
        <taxon>Hippoboscoidea</taxon>
        <taxon>Glossinidae</taxon>
        <taxon>Glossina</taxon>
    </lineage>
</organism>
<evidence type="ECO:0000256" key="3">
    <source>
        <dbReference type="ARBA" id="ARBA00022525"/>
    </source>
</evidence>
<sequence length="268" mass="30215">MKLLFAILSVSILIVTGVKDYCRLCPDHVACNKKNEFASKCVNPKMVELNKGLFVDEHNKKRNLVAGGGVAKLKPACRMATMTWDDELAFLASYNVKQCDMKHDTCYPTEKFPHSGQNLALHSDKNNIEQAAVNMWYGEVKTCEQQDIDSFPEWNRGFHIGHFTVMVRQENNHLGCAAAEYDSNGYRQYLIACNYASTNMMGGFPVYNSCSKATTGCKSGTNSQYPNLCSTSEMYKLNGWINNELFRKENVFENVLSGWPQNGISYEC</sequence>
<evidence type="ECO:0000256" key="5">
    <source>
        <dbReference type="SAM" id="SignalP"/>
    </source>
</evidence>
<dbReference type="InterPro" id="IPR034763">
    <property type="entry name" value="P14a_insect"/>
</dbReference>
<evidence type="ECO:0000256" key="1">
    <source>
        <dbReference type="ARBA" id="ARBA00004613"/>
    </source>
</evidence>
<reference evidence="7" key="2">
    <citation type="submission" date="2020-05" db="UniProtKB">
        <authorList>
            <consortium name="EnsemblMetazoa"/>
        </authorList>
    </citation>
    <scope>IDENTIFICATION</scope>
    <source>
        <strain evidence="7">IAEA</strain>
    </source>
</reference>
<dbReference type="PANTHER" id="PTHR10334">
    <property type="entry name" value="CYSTEINE-RICH SECRETORY PROTEIN-RELATED"/>
    <property type="match status" value="1"/>
</dbReference>
<dbReference type="GO" id="GO:0005576">
    <property type="term" value="C:extracellular region"/>
    <property type="evidence" value="ECO:0007669"/>
    <property type="project" value="UniProtKB-SubCell"/>
</dbReference>
<evidence type="ECO:0000313" key="7">
    <source>
        <dbReference type="EnsemblMetazoa" id="GBRI010995-PA"/>
    </source>
</evidence>
<dbReference type="InterPro" id="IPR014044">
    <property type="entry name" value="CAP_dom"/>
</dbReference>
<dbReference type="AlphaFoldDB" id="A0A1A9W9C0"/>
<dbReference type="SMART" id="SM00198">
    <property type="entry name" value="SCP"/>
    <property type="match status" value="1"/>
</dbReference>
<protein>
    <submittedName>
        <fullName evidence="7">SCP domain-containing protein</fullName>
    </submittedName>
</protein>
<name>A0A1A9W9C0_9MUSC</name>
<dbReference type="SUPFAM" id="SSF55797">
    <property type="entry name" value="PR-1-like"/>
    <property type="match status" value="1"/>
</dbReference>
<evidence type="ECO:0000256" key="4">
    <source>
        <dbReference type="ARBA" id="ARBA00022729"/>
    </source>
</evidence>
<dbReference type="PRINTS" id="PR00838">
    <property type="entry name" value="V5ALLERGEN"/>
</dbReference>
<evidence type="ECO:0000313" key="8">
    <source>
        <dbReference type="Proteomes" id="UP000091820"/>
    </source>
</evidence>
<reference evidence="8" key="1">
    <citation type="submission" date="2014-03" db="EMBL/GenBank/DDBJ databases">
        <authorList>
            <person name="Aksoy S."/>
            <person name="Warren W."/>
            <person name="Wilson R.K."/>
        </authorList>
    </citation>
    <scope>NUCLEOTIDE SEQUENCE [LARGE SCALE GENOMIC DNA]</scope>
    <source>
        <strain evidence="8">IAEA</strain>
    </source>
</reference>
<dbReference type="EnsemblMetazoa" id="GBRI010995-RA">
    <property type="protein sequence ID" value="GBRI010995-PA"/>
    <property type="gene ID" value="GBRI010995"/>
</dbReference>
<dbReference type="CDD" id="cd05380">
    <property type="entry name" value="CAP_euk"/>
    <property type="match status" value="1"/>
</dbReference>
<keyword evidence="4 5" id="KW-0732">Signal</keyword>
<feature type="domain" description="SCP" evidence="6">
    <location>
        <begin position="49"/>
        <end position="202"/>
    </location>
</feature>
<dbReference type="PIRSF" id="PIRSF038921">
    <property type="entry name" value="P14a"/>
    <property type="match status" value="1"/>
</dbReference>
<comment type="subcellular location">
    <subcellularLocation>
        <location evidence="1">Secreted</location>
    </subcellularLocation>
</comment>
<evidence type="ECO:0000259" key="6">
    <source>
        <dbReference type="SMART" id="SM00198"/>
    </source>
</evidence>
<feature type="chain" id="PRO_5008400119" evidence="5">
    <location>
        <begin position="18"/>
        <end position="268"/>
    </location>
</feature>
<evidence type="ECO:0000256" key="2">
    <source>
        <dbReference type="ARBA" id="ARBA00009923"/>
    </source>
</evidence>
<dbReference type="STRING" id="37001.A0A1A9W9C0"/>
<dbReference type="Proteomes" id="UP000091820">
    <property type="component" value="Unassembled WGS sequence"/>
</dbReference>
<dbReference type="Pfam" id="PF00188">
    <property type="entry name" value="CAP"/>
    <property type="match status" value="1"/>
</dbReference>
<proteinExistence type="inferred from homology"/>
<keyword evidence="3" id="KW-0964">Secreted</keyword>
<dbReference type="InterPro" id="IPR035940">
    <property type="entry name" value="CAP_sf"/>
</dbReference>
<dbReference type="VEuPathDB" id="VectorBase:GBRI010995"/>
<keyword evidence="8" id="KW-1185">Reference proteome</keyword>
<comment type="similarity">
    <text evidence="2">Belongs to the CRISP family.</text>
</comment>
<dbReference type="Gene3D" id="3.40.33.10">
    <property type="entry name" value="CAP"/>
    <property type="match status" value="1"/>
</dbReference>
<dbReference type="InterPro" id="IPR001283">
    <property type="entry name" value="CRISP-related"/>
</dbReference>